<evidence type="ECO:0000313" key="5">
    <source>
        <dbReference type="Proteomes" id="UP000323011"/>
    </source>
</evidence>
<dbReference type="Proteomes" id="UP000323011">
    <property type="component" value="Unassembled WGS sequence"/>
</dbReference>
<feature type="repeat" description="ANK" evidence="3">
    <location>
        <begin position="96"/>
        <end position="128"/>
    </location>
</feature>
<dbReference type="AlphaFoldDB" id="A0A5A8CF85"/>
<dbReference type="EMBL" id="VLTN01000025">
    <property type="protein sequence ID" value="KAA0151673.1"/>
    <property type="molecule type" value="Genomic_DNA"/>
</dbReference>
<keyword evidence="5" id="KW-1185">Reference proteome</keyword>
<gene>
    <name evidence="4" type="ORF">FNF29_04359</name>
</gene>
<dbReference type="SMART" id="SM00248">
    <property type="entry name" value="ANK"/>
    <property type="match status" value="3"/>
</dbReference>
<evidence type="ECO:0000256" key="3">
    <source>
        <dbReference type="PROSITE-ProRule" id="PRU00023"/>
    </source>
</evidence>
<protein>
    <submittedName>
        <fullName evidence="4">Uncharacterized protein</fullName>
    </submittedName>
</protein>
<accession>A0A5A8CF85</accession>
<evidence type="ECO:0000256" key="1">
    <source>
        <dbReference type="ARBA" id="ARBA00022737"/>
    </source>
</evidence>
<name>A0A5A8CF85_CAFRO</name>
<dbReference type="PRINTS" id="PR01415">
    <property type="entry name" value="ANKYRIN"/>
</dbReference>
<organism evidence="4 5">
    <name type="scientific">Cafeteria roenbergensis</name>
    <name type="common">Marine flagellate</name>
    <dbReference type="NCBI Taxonomy" id="33653"/>
    <lineage>
        <taxon>Eukaryota</taxon>
        <taxon>Sar</taxon>
        <taxon>Stramenopiles</taxon>
        <taxon>Bigyra</taxon>
        <taxon>Opalozoa</taxon>
        <taxon>Bicosoecida</taxon>
        <taxon>Cafeteriaceae</taxon>
        <taxon>Cafeteria</taxon>
    </lineage>
</organism>
<dbReference type="Pfam" id="PF13857">
    <property type="entry name" value="Ank_5"/>
    <property type="match status" value="1"/>
</dbReference>
<proteinExistence type="predicted"/>
<dbReference type="PANTHER" id="PTHR24171:SF9">
    <property type="entry name" value="ANKYRIN REPEAT DOMAIN-CONTAINING PROTEIN 39"/>
    <property type="match status" value="1"/>
</dbReference>
<reference evidence="4 5" key="1">
    <citation type="submission" date="2019-07" db="EMBL/GenBank/DDBJ databases">
        <title>Genomes of Cafeteria roenbergensis.</title>
        <authorList>
            <person name="Fischer M.G."/>
            <person name="Hackl T."/>
            <person name="Roman M."/>
        </authorList>
    </citation>
    <scope>NUCLEOTIDE SEQUENCE [LARGE SCALE GENOMIC DNA]</scope>
    <source>
        <strain evidence="4 5">BVI</strain>
    </source>
</reference>
<dbReference type="InterPro" id="IPR002110">
    <property type="entry name" value="Ankyrin_rpt"/>
</dbReference>
<dbReference type="PANTHER" id="PTHR24171">
    <property type="entry name" value="ANKYRIN REPEAT DOMAIN-CONTAINING PROTEIN 39-RELATED"/>
    <property type="match status" value="1"/>
</dbReference>
<dbReference type="Pfam" id="PF12796">
    <property type="entry name" value="Ank_2"/>
    <property type="match status" value="1"/>
</dbReference>
<feature type="repeat" description="ANK" evidence="3">
    <location>
        <begin position="36"/>
        <end position="68"/>
    </location>
</feature>
<feature type="repeat" description="ANK" evidence="3">
    <location>
        <begin position="129"/>
        <end position="161"/>
    </location>
</feature>
<dbReference type="PROSITE" id="PS50088">
    <property type="entry name" value="ANK_REPEAT"/>
    <property type="match status" value="3"/>
</dbReference>
<evidence type="ECO:0000313" key="4">
    <source>
        <dbReference type="EMBL" id="KAA0151673.1"/>
    </source>
</evidence>
<dbReference type="SUPFAM" id="SSF48403">
    <property type="entry name" value="Ankyrin repeat"/>
    <property type="match status" value="1"/>
</dbReference>
<dbReference type="OMA" id="CRNNLLG"/>
<comment type="caution">
    <text evidence="4">The sequence shown here is derived from an EMBL/GenBank/DDBJ whole genome shotgun (WGS) entry which is preliminary data.</text>
</comment>
<dbReference type="InterPro" id="IPR036770">
    <property type="entry name" value="Ankyrin_rpt-contain_sf"/>
</dbReference>
<sequence length="205" mass="20745">MADSSRLVREAAERGDAAALQVQLAAGAAADVADKSGYTPLIVAAWGGHAAVVRLLLAHGADASAKTKASGSAPTPRAARSMRLENGAEVEAKGADGSTALLEAASNGHADVVNVLLDSGASLAARDSNGNTALSLAAYGGHTSTVNLLLDHGADTSATNNHGETPMSRCSSEACKRSLANHGRWRRRGALVVWKEMSPAAAPNS</sequence>
<keyword evidence="2 3" id="KW-0040">ANK repeat</keyword>
<evidence type="ECO:0000256" key="2">
    <source>
        <dbReference type="ARBA" id="ARBA00023043"/>
    </source>
</evidence>
<dbReference type="PROSITE" id="PS50297">
    <property type="entry name" value="ANK_REP_REGION"/>
    <property type="match status" value="3"/>
</dbReference>
<dbReference type="Gene3D" id="1.25.40.20">
    <property type="entry name" value="Ankyrin repeat-containing domain"/>
    <property type="match status" value="2"/>
</dbReference>
<keyword evidence="1" id="KW-0677">Repeat</keyword>